<feature type="signal peptide" evidence="1">
    <location>
        <begin position="1"/>
        <end position="23"/>
    </location>
</feature>
<evidence type="ECO:0000313" key="3">
    <source>
        <dbReference type="Proteomes" id="UP000521199"/>
    </source>
</evidence>
<evidence type="ECO:0000313" key="2">
    <source>
        <dbReference type="EMBL" id="MBB5209029.1"/>
    </source>
</evidence>
<dbReference type="AlphaFoldDB" id="A0A7W8D6W2"/>
<sequence>MTKALRHFGLALVALGAAGMAGATEGTPAAPLRPLSECLDPTQARGWAIVEPDAIVVDAGRRKFLLRFGASCPELEWTTRLQFRTAGGSNRLCGYAREAVLPESRGGLAIPCTLRSIESIDAERYRALTSPDDDTDAQTPVD</sequence>
<dbReference type="Proteomes" id="UP000521199">
    <property type="component" value="Unassembled WGS sequence"/>
</dbReference>
<comment type="caution">
    <text evidence="2">The sequence shown here is derived from an EMBL/GenBank/DDBJ whole genome shotgun (WGS) entry which is preliminary data.</text>
</comment>
<dbReference type="EMBL" id="JACHHP010000004">
    <property type="protein sequence ID" value="MBB5209029.1"/>
    <property type="molecule type" value="Genomic_DNA"/>
</dbReference>
<dbReference type="RefSeq" id="WP_183961562.1">
    <property type="nucleotide sequence ID" value="NZ_JACHHP010000004.1"/>
</dbReference>
<keyword evidence="1" id="KW-0732">Signal</keyword>
<dbReference type="Pfam" id="PF20101">
    <property type="entry name" value="DUF6491"/>
    <property type="match status" value="1"/>
</dbReference>
<accession>A0A7W8D6W2</accession>
<keyword evidence="3" id="KW-1185">Reference proteome</keyword>
<name>A0A7W8D6W2_9GAMM</name>
<gene>
    <name evidence="2" type="ORF">HNQ52_002579</name>
</gene>
<proteinExistence type="predicted"/>
<organism evidence="2 3">
    <name type="scientific">Chiayiivirga flava</name>
    <dbReference type="NCBI Taxonomy" id="659595"/>
    <lineage>
        <taxon>Bacteria</taxon>
        <taxon>Pseudomonadati</taxon>
        <taxon>Pseudomonadota</taxon>
        <taxon>Gammaproteobacteria</taxon>
        <taxon>Lysobacterales</taxon>
        <taxon>Lysobacteraceae</taxon>
        <taxon>Chiayiivirga</taxon>
    </lineage>
</organism>
<protein>
    <submittedName>
        <fullName evidence="2">Uncharacterized protein</fullName>
    </submittedName>
</protein>
<reference evidence="2 3" key="1">
    <citation type="submission" date="2020-08" db="EMBL/GenBank/DDBJ databases">
        <title>Genomic Encyclopedia of Type Strains, Phase IV (KMG-IV): sequencing the most valuable type-strain genomes for metagenomic binning, comparative biology and taxonomic classification.</title>
        <authorList>
            <person name="Goeker M."/>
        </authorList>
    </citation>
    <scope>NUCLEOTIDE SEQUENCE [LARGE SCALE GENOMIC DNA]</scope>
    <source>
        <strain evidence="2 3">DSM 24163</strain>
    </source>
</reference>
<dbReference type="InterPro" id="IPR045500">
    <property type="entry name" value="DUF6491"/>
</dbReference>
<feature type="chain" id="PRO_5031201474" evidence="1">
    <location>
        <begin position="24"/>
        <end position="142"/>
    </location>
</feature>
<evidence type="ECO:0000256" key="1">
    <source>
        <dbReference type="SAM" id="SignalP"/>
    </source>
</evidence>